<dbReference type="InterPro" id="IPR004095">
    <property type="entry name" value="TGS"/>
</dbReference>
<dbReference type="PROSITE" id="PS51671">
    <property type="entry name" value="ACT"/>
    <property type="match status" value="1"/>
</dbReference>
<dbReference type="InterPro" id="IPR012675">
    <property type="entry name" value="Beta-grasp_dom_sf"/>
</dbReference>
<accession>A0A382KT59</accession>
<dbReference type="PANTHER" id="PTHR21262">
    <property type="entry name" value="GUANOSINE-3',5'-BIS DIPHOSPHATE 3'-PYROPHOSPHOHYDROLASE"/>
    <property type="match status" value="1"/>
</dbReference>
<name>A0A382KT59_9ZZZZ</name>
<dbReference type="InterPro" id="IPR002912">
    <property type="entry name" value="ACT_dom"/>
</dbReference>
<dbReference type="CDD" id="cd04876">
    <property type="entry name" value="ACT_RelA-SpoT"/>
    <property type="match status" value="1"/>
</dbReference>
<evidence type="ECO:0000259" key="2">
    <source>
        <dbReference type="PROSITE" id="PS51671"/>
    </source>
</evidence>
<dbReference type="InterPro" id="IPR045600">
    <property type="entry name" value="RelA/SpoT_AH_RIS"/>
</dbReference>
<dbReference type="Pfam" id="PF13291">
    <property type="entry name" value="ACT_4"/>
    <property type="match status" value="1"/>
</dbReference>
<comment type="similarity">
    <text evidence="1">Belongs to the RelA/SpoT family.</text>
</comment>
<dbReference type="GO" id="GO:0005886">
    <property type="term" value="C:plasma membrane"/>
    <property type="evidence" value="ECO:0007669"/>
    <property type="project" value="TreeGrafter"/>
</dbReference>
<dbReference type="CDD" id="cd01668">
    <property type="entry name" value="TGS_RSH"/>
    <property type="match status" value="1"/>
</dbReference>
<dbReference type="FunFam" id="3.10.20.30:FF:000002">
    <property type="entry name" value="GTP pyrophosphokinase (RelA/SpoT)"/>
    <property type="match status" value="1"/>
</dbReference>
<feature type="non-terminal residue" evidence="4">
    <location>
        <position position="1"/>
    </location>
</feature>
<gene>
    <name evidence="4" type="ORF">METZ01_LOCUS279256</name>
</gene>
<dbReference type="PANTHER" id="PTHR21262:SF31">
    <property type="entry name" value="GTP PYROPHOSPHOKINASE"/>
    <property type="match status" value="1"/>
</dbReference>
<dbReference type="InterPro" id="IPR045865">
    <property type="entry name" value="ACT-like_dom_sf"/>
</dbReference>
<dbReference type="Pfam" id="PF19296">
    <property type="entry name" value="RelA_AH_RIS"/>
    <property type="match status" value="1"/>
</dbReference>
<dbReference type="AlphaFoldDB" id="A0A382KT59"/>
<feature type="domain" description="TGS" evidence="3">
    <location>
        <begin position="60"/>
        <end position="125"/>
    </location>
</feature>
<evidence type="ECO:0000256" key="1">
    <source>
        <dbReference type="ARBA" id="ARBA00007476"/>
    </source>
</evidence>
<dbReference type="EMBL" id="UINC01082018">
    <property type="protein sequence ID" value="SVC26402.1"/>
    <property type="molecule type" value="Genomic_DNA"/>
</dbReference>
<reference evidence="4" key="1">
    <citation type="submission" date="2018-05" db="EMBL/GenBank/DDBJ databases">
        <authorList>
            <person name="Lanie J.A."/>
            <person name="Ng W.-L."/>
            <person name="Kazmierczak K.M."/>
            <person name="Andrzejewski T.M."/>
            <person name="Davidsen T.M."/>
            <person name="Wayne K.J."/>
            <person name="Tettelin H."/>
            <person name="Glass J.I."/>
            <person name="Rusch D."/>
            <person name="Podicherti R."/>
            <person name="Tsui H.-C.T."/>
            <person name="Winkler M.E."/>
        </authorList>
    </citation>
    <scope>NUCLEOTIDE SEQUENCE</scope>
</reference>
<dbReference type="Pfam" id="PF02824">
    <property type="entry name" value="TGS"/>
    <property type="match status" value="1"/>
</dbReference>
<organism evidence="4">
    <name type="scientific">marine metagenome</name>
    <dbReference type="NCBI Taxonomy" id="408172"/>
    <lineage>
        <taxon>unclassified sequences</taxon>
        <taxon>metagenomes</taxon>
        <taxon>ecological metagenomes</taxon>
    </lineage>
</organism>
<evidence type="ECO:0008006" key="5">
    <source>
        <dbReference type="Google" id="ProtNLM"/>
    </source>
</evidence>
<feature type="domain" description="ACT" evidence="2">
    <location>
        <begin position="310"/>
        <end position="384"/>
    </location>
</feature>
<dbReference type="InterPro" id="IPR043519">
    <property type="entry name" value="NT_sf"/>
</dbReference>
<sequence>IRTYEMHQMGEYGVAAHWRYKEGISNDTRFEEKMAWLRQLLEWQRDMVGTDEFLESVKTDLFKDQVFAYTPKGAIIELPAGATPIDFAYRIHTELGHGCIGAKVNGRLAPLDYQLENGDTIEIMATKTPRGPSLDWLNQNLGYTRTASARSSIRQWFRRQSRKVNIQVGRDLLKKELRRLDIEMDPEEIATIFKLKTKDEFLLSLGAGEITINQIVNQILDRHNNKFPSTTSPTTVSSSYSIKVIGVGDLLTRIAKCCSPLPGENIVGYITRTRGVTVHKLGCRAIENEEAPESLVAVEWGVEQELYPVRLMIEAEDRVGLLRDISAKVSEEGINIGSSVTDEHEDGTATITLMIYTVGIHQLGRVFSKIEGIKGIISVVRNNRSSSQEQKT</sequence>
<dbReference type="PROSITE" id="PS51880">
    <property type="entry name" value="TGS"/>
    <property type="match status" value="1"/>
</dbReference>
<protein>
    <recommendedName>
        <fullName evidence="5">TGS domain-containing protein</fullName>
    </recommendedName>
</protein>
<evidence type="ECO:0000259" key="3">
    <source>
        <dbReference type="PROSITE" id="PS51880"/>
    </source>
</evidence>
<dbReference type="SUPFAM" id="SSF81301">
    <property type="entry name" value="Nucleotidyltransferase"/>
    <property type="match status" value="1"/>
</dbReference>
<proteinExistence type="inferred from homology"/>
<dbReference type="SUPFAM" id="SSF81271">
    <property type="entry name" value="TGS-like"/>
    <property type="match status" value="1"/>
</dbReference>
<dbReference type="InterPro" id="IPR012676">
    <property type="entry name" value="TGS-like"/>
</dbReference>
<dbReference type="SUPFAM" id="SSF55021">
    <property type="entry name" value="ACT-like"/>
    <property type="match status" value="1"/>
</dbReference>
<dbReference type="Gene3D" id="3.30.70.260">
    <property type="match status" value="1"/>
</dbReference>
<evidence type="ECO:0000313" key="4">
    <source>
        <dbReference type="EMBL" id="SVC26402.1"/>
    </source>
</evidence>
<dbReference type="Gene3D" id="3.10.20.30">
    <property type="match status" value="1"/>
</dbReference>
<dbReference type="InterPro" id="IPR033655">
    <property type="entry name" value="TGS_RelA/SpoT"/>
</dbReference>